<feature type="transmembrane region" description="Helical" evidence="1">
    <location>
        <begin position="79"/>
        <end position="99"/>
    </location>
</feature>
<dbReference type="AlphaFoldDB" id="A0AAF0BUR3"/>
<dbReference type="InterPro" id="IPR010640">
    <property type="entry name" value="Low_temperature_requirement_A"/>
</dbReference>
<keyword evidence="3" id="KW-1185">Reference proteome</keyword>
<keyword evidence="1" id="KW-0812">Transmembrane</keyword>
<feature type="transmembrane region" description="Helical" evidence="1">
    <location>
        <begin position="105"/>
        <end position="125"/>
    </location>
</feature>
<dbReference type="EMBL" id="CP116942">
    <property type="protein sequence ID" value="WCO65679.1"/>
    <property type="molecule type" value="Genomic_DNA"/>
</dbReference>
<dbReference type="Pfam" id="PF06772">
    <property type="entry name" value="LtrA"/>
    <property type="match status" value="1"/>
</dbReference>
<feature type="transmembrane region" description="Helical" evidence="1">
    <location>
        <begin position="225"/>
        <end position="245"/>
    </location>
</feature>
<proteinExistence type="predicted"/>
<accession>A0AAF0BUR3</accession>
<reference evidence="2" key="1">
    <citation type="submission" date="2023-01" db="EMBL/GenBank/DDBJ databases">
        <title>The diversity of Class Acidimicrobiia in South China Sea sediment environments and the proposal of Iamia marina sp. nov., a novel species of the genus Iamia.</title>
        <authorList>
            <person name="He Y."/>
            <person name="Tian X."/>
        </authorList>
    </citation>
    <scope>NUCLEOTIDE SEQUENCE</scope>
    <source>
        <strain evidence="2">DSM 19957</strain>
    </source>
</reference>
<protein>
    <submittedName>
        <fullName evidence="2">Low temperature requirement protein A</fullName>
    </submittedName>
</protein>
<feature type="transmembrane region" description="Helical" evidence="1">
    <location>
        <begin position="194"/>
        <end position="213"/>
    </location>
</feature>
<gene>
    <name evidence="2" type="ORF">PO878_14335</name>
</gene>
<keyword evidence="1" id="KW-1133">Transmembrane helix</keyword>
<organism evidence="2 3">
    <name type="scientific">Iamia majanohamensis</name>
    <dbReference type="NCBI Taxonomy" id="467976"/>
    <lineage>
        <taxon>Bacteria</taxon>
        <taxon>Bacillati</taxon>
        <taxon>Actinomycetota</taxon>
        <taxon>Acidimicrobiia</taxon>
        <taxon>Acidimicrobiales</taxon>
        <taxon>Iamiaceae</taxon>
        <taxon>Iamia</taxon>
    </lineage>
</organism>
<evidence type="ECO:0000256" key="1">
    <source>
        <dbReference type="SAM" id="Phobius"/>
    </source>
</evidence>
<feature type="transmembrane region" description="Helical" evidence="1">
    <location>
        <begin position="160"/>
        <end position="182"/>
    </location>
</feature>
<dbReference type="RefSeq" id="WP_272735206.1">
    <property type="nucleotide sequence ID" value="NZ_CP116942.1"/>
</dbReference>
<sequence>MRGVEVPARTEDFTADPVELFFDLGYVFAFSQLVGVLIHDPSWTGVGKVALLFGLLWLPWQQLTWSANAVSGNGRTVRVIFLAATAISVPMAASTSSALGAGGPLFAVTLALIMGLGFWIQSLGVDGDEAGRTVRRWVAPNAVAVAILLAGAFVEGEARVVLWLVTAVIVVGAMVAAGRGEWLIRSGHMAERHGLIVIVALGEVIVAIGIPVVEALEADEGLSGQTITALAASGVFAALLWWSYFDRPSPALEHRGEQLDSGNERGRYVRDVYTAAHAPLVAGIILAAAALEEIALHPGDPVDLGFRLMLAGGLALGVLGVGLAVWSAFHVVAKERVVAGLAITVLVLAAGSVAGVTLLLAVVAIVFASLVVEHVRIER</sequence>
<feature type="transmembrane region" description="Helical" evidence="1">
    <location>
        <begin position="345"/>
        <end position="372"/>
    </location>
</feature>
<evidence type="ECO:0000313" key="3">
    <source>
        <dbReference type="Proteomes" id="UP001216390"/>
    </source>
</evidence>
<dbReference type="PANTHER" id="PTHR36840">
    <property type="entry name" value="BLL5714 PROTEIN"/>
    <property type="match status" value="1"/>
</dbReference>
<feature type="transmembrane region" description="Helical" evidence="1">
    <location>
        <begin position="137"/>
        <end position="154"/>
    </location>
</feature>
<name>A0AAF0BUR3_9ACTN</name>
<feature type="transmembrane region" description="Helical" evidence="1">
    <location>
        <begin position="311"/>
        <end position="333"/>
    </location>
</feature>
<keyword evidence="1" id="KW-0472">Membrane</keyword>
<dbReference type="PANTHER" id="PTHR36840:SF1">
    <property type="entry name" value="BLL5714 PROTEIN"/>
    <property type="match status" value="1"/>
</dbReference>
<feature type="transmembrane region" description="Helical" evidence="1">
    <location>
        <begin position="272"/>
        <end position="291"/>
    </location>
</feature>
<evidence type="ECO:0000313" key="2">
    <source>
        <dbReference type="EMBL" id="WCO65679.1"/>
    </source>
</evidence>
<dbReference type="KEGG" id="ima:PO878_14335"/>
<dbReference type="Proteomes" id="UP001216390">
    <property type="component" value="Chromosome"/>
</dbReference>